<keyword evidence="3" id="KW-1185">Reference proteome</keyword>
<dbReference type="EMBL" id="LR824034">
    <property type="protein sequence ID" value="CAH0602364.1"/>
    <property type="molecule type" value="Genomic_DNA"/>
</dbReference>
<sequence length="278" mass="31678">MADKTKTSGPASRNAVKTRRPVTAAATSSSKFNAKEKPAARPKKTSNPNLTLNPDAVLKSEFQGLPDFDSETRQIAYGKFVRAMLEECLVDEKFEREETIMDLQMAQLADRFQKTMGQLDKTSRRLKDISFVVEQKRLLDLKSKDSSSFHDMTNNSSVESILKDLASTEQAHLDRIELKNVDFGYNKQSGHKQLLDAVNDAIQGLEQIKKESNLDIDKFKEYEKSQISIEEMEKDRFDLDSLKASFEEKFPMFSEQLLKETSEKIARMIDDDEEVGDD</sequence>
<organism evidence="2 3">
    <name type="scientific">Chrysodeixis includens</name>
    <name type="common">Soybean looper</name>
    <name type="synonym">Pseudoplusia includens</name>
    <dbReference type="NCBI Taxonomy" id="689277"/>
    <lineage>
        <taxon>Eukaryota</taxon>
        <taxon>Metazoa</taxon>
        <taxon>Ecdysozoa</taxon>
        <taxon>Arthropoda</taxon>
        <taxon>Hexapoda</taxon>
        <taxon>Insecta</taxon>
        <taxon>Pterygota</taxon>
        <taxon>Neoptera</taxon>
        <taxon>Endopterygota</taxon>
        <taxon>Lepidoptera</taxon>
        <taxon>Glossata</taxon>
        <taxon>Ditrysia</taxon>
        <taxon>Noctuoidea</taxon>
        <taxon>Noctuidae</taxon>
        <taxon>Plusiinae</taxon>
        <taxon>Chrysodeixis</taxon>
    </lineage>
</organism>
<evidence type="ECO:0000256" key="1">
    <source>
        <dbReference type="SAM" id="MobiDB-lite"/>
    </source>
</evidence>
<protein>
    <submittedName>
        <fullName evidence="2">Uncharacterized protein</fullName>
    </submittedName>
</protein>
<feature type="region of interest" description="Disordered" evidence="1">
    <location>
        <begin position="1"/>
        <end position="54"/>
    </location>
</feature>
<name>A0A9P0C093_CHRIL</name>
<reference evidence="2" key="1">
    <citation type="submission" date="2021-12" db="EMBL/GenBank/DDBJ databases">
        <authorList>
            <person name="King R."/>
        </authorList>
    </citation>
    <scope>NUCLEOTIDE SEQUENCE</scope>
</reference>
<evidence type="ECO:0000313" key="2">
    <source>
        <dbReference type="EMBL" id="CAH0602364.1"/>
    </source>
</evidence>
<gene>
    <name evidence="2" type="ORF">CINC_LOCUS10002</name>
</gene>
<accession>A0A9P0C093</accession>
<dbReference type="AlphaFoldDB" id="A0A9P0C093"/>
<dbReference type="Proteomes" id="UP001154114">
    <property type="component" value="Chromosome 31"/>
</dbReference>
<evidence type="ECO:0000313" key="3">
    <source>
        <dbReference type="Proteomes" id="UP001154114"/>
    </source>
</evidence>
<proteinExistence type="predicted"/>
<dbReference type="OrthoDB" id="8113238at2759"/>